<evidence type="ECO:0000313" key="1">
    <source>
        <dbReference type="EMBL" id="OQP65790.1"/>
    </source>
</evidence>
<dbReference type="AlphaFoldDB" id="A0A1V9G5E3"/>
<gene>
    <name evidence="1" type="ORF">A3860_14425</name>
</gene>
<dbReference type="PROSITE" id="PS51257">
    <property type="entry name" value="PROKAR_LIPOPROTEIN"/>
    <property type="match status" value="1"/>
</dbReference>
<reference evidence="1 2" key="1">
    <citation type="submission" date="2016-03" db="EMBL/GenBank/DDBJ databases">
        <title>Niastella vici sp. nov., isolated from farmland soil.</title>
        <authorList>
            <person name="Chen L."/>
            <person name="Wang D."/>
            <person name="Yang S."/>
            <person name="Wang G."/>
        </authorList>
    </citation>
    <scope>NUCLEOTIDE SEQUENCE [LARGE SCALE GENOMIC DNA]</scope>
    <source>
        <strain evidence="1 2">DJ57</strain>
    </source>
</reference>
<organism evidence="1 2">
    <name type="scientific">Niastella vici</name>
    <dbReference type="NCBI Taxonomy" id="1703345"/>
    <lineage>
        <taxon>Bacteria</taxon>
        <taxon>Pseudomonadati</taxon>
        <taxon>Bacteroidota</taxon>
        <taxon>Chitinophagia</taxon>
        <taxon>Chitinophagales</taxon>
        <taxon>Chitinophagaceae</taxon>
        <taxon>Niastella</taxon>
    </lineage>
</organism>
<sequence length="227" mass="26845">MKYLLSLLIATLLVIASCKKDHDDGIPAGEDYGCIDQMFIKTKDHTINSADVPTVDKLFSANRIDNSKFRYYQYKRDSVAIGPPYTIVDRKLIWVEQFDRDRRVFNGDQIFQFYNDTFNSVGWHTIGYNWVNVSNLDTIPRMSLARVRRLFRHDLEKYFPTDSNAQRIDYSDTCFIAEFGFYKQLADKYYTAKFYKAWRVFKKNSVNDRPAGYYDDETGRQLSFYLF</sequence>
<name>A0A1V9G5E3_9BACT</name>
<dbReference type="EMBL" id="LVYD01000013">
    <property type="protein sequence ID" value="OQP65790.1"/>
    <property type="molecule type" value="Genomic_DNA"/>
</dbReference>
<keyword evidence="2" id="KW-1185">Reference proteome</keyword>
<protein>
    <submittedName>
        <fullName evidence="1">Uncharacterized protein</fullName>
    </submittedName>
</protein>
<accession>A0A1V9G5E3</accession>
<dbReference type="RefSeq" id="WP_081145631.1">
    <property type="nucleotide sequence ID" value="NZ_LVYD01000013.1"/>
</dbReference>
<proteinExistence type="predicted"/>
<dbReference type="OrthoDB" id="657111at2"/>
<evidence type="ECO:0000313" key="2">
    <source>
        <dbReference type="Proteomes" id="UP000192796"/>
    </source>
</evidence>
<comment type="caution">
    <text evidence="1">The sequence shown here is derived from an EMBL/GenBank/DDBJ whole genome shotgun (WGS) entry which is preliminary data.</text>
</comment>
<dbReference type="Proteomes" id="UP000192796">
    <property type="component" value="Unassembled WGS sequence"/>
</dbReference>